<dbReference type="InterPro" id="IPR031660">
    <property type="entry name" value="TOPRIM_C"/>
</dbReference>
<keyword evidence="8 10" id="KW-0238">DNA-binding</keyword>
<dbReference type="InterPro" id="IPR020568">
    <property type="entry name" value="Ribosomal_Su5_D2-typ_SF"/>
</dbReference>
<feature type="region of interest" description="Disordered" evidence="11">
    <location>
        <begin position="693"/>
        <end position="715"/>
    </location>
</feature>
<dbReference type="InterPro" id="IPR001154">
    <property type="entry name" value="TopoII_euk"/>
</dbReference>
<keyword evidence="7 10" id="KW-0799">Topoisomerase</keyword>
<dbReference type="PROSITE" id="PS00177">
    <property type="entry name" value="TOPOISOMERASE_II"/>
    <property type="match status" value="1"/>
</dbReference>
<reference evidence="13" key="1">
    <citation type="submission" date="2023-08" db="EMBL/GenBank/DDBJ databases">
        <authorList>
            <person name="Chen Y."/>
            <person name="Shah S."/>
            <person name="Dougan E. K."/>
            <person name="Thang M."/>
            <person name="Chan C."/>
        </authorList>
    </citation>
    <scope>NUCLEOTIDE SEQUENCE</scope>
</reference>
<evidence type="ECO:0000256" key="4">
    <source>
        <dbReference type="ARBA" id="ARBA00011080"/>
    </source>
</evidence>
<evidence type="ECO:0000256" key="2">
    <source>
        <dbReference type="ARBA" id="ARBA00001913"/>
    </source>
</evidence>
<dbReference type="AlphaFoldDB" id="A0AA36HXP0"/>
<dbReference type="PRINTS" id="PR01158">
    <property type="entry name" value="TOPISMRASEII"/>
</dbReference>
<sequence>MACNYGCSLGNPVSHTGYDAEVQTDLGFSGIKFMAKKLRCSALVFDRIHVFDWNQLRRGKTIEQIYQKKTQLEHILLRPDTYVGSTEHQLQEMWVFDEAKGQMVYRKIDYVPALYKIFDEILVNAADNSKRDSKMDLIEVNIDRQLNCISVLNNGQGIPVQIHKEHKCYVPELIFGHLLTSDNYDDNEKKVTGGRNGYGAKLTNVFSKKFIIETVDKSSKKKFTQVFERNMNHKNAPVVTDCTSKEYTKVTFWPDFPRFGMTGLDNDICSLLMKRVYDIAASTAKHIKVALNGKQLPIRSFEDYCRFFLKTAGDDSSPCIYEKCSDRWEVAFSLSDGNFSQVSFVNSINTIKGGTHVSHVSDQVVEAILKVVKGKNRGGIDIKPAHVRNHLWVFINCLVENPAFDSQTKETLTTKQAKFGSSCELSDKTIKQVMKSGIVETILDWVKAKQKVDLSKQLRASKTQGRVNGIPKLDDANDAGGRHSQDCTLILTEGDSAKSLAVAGVSVVGRDKYGVFPLKGKVLNVRDANFKQVTGNAEISNLLQIMGLDLKRQYDSTAGLRYGSIMLMTDQDPDGSHIKGLLINLIHYWWPSLAQMNGFLKEFITPIVKVWKEGKKSDDRQHETSFFTLQEYQAWKERTDGGRGWKSKYYKGLGTSTAKEAKEYFREIENHEIKFRWNSDQDGEAIDLAFNKKRADDRKAGSGPSWYQSGQVEDR</sequence>
<feature type="domain" description="Toprim" evidence="12">
    <location>
        <begin position="487"/>
        <end position="614"/>
    </location>
</feature>
<evidence type="ECO:0000256" key="7">
    <source>
        <dbReference type="ARBA" id="ARBA00023029"/>
    </source>
</evidence>
<dbReference type="CDD" id="cd03481">
    <property type="entry name" value="TopoIIA_Trans_ScTopoIIA"/>
    <property type="match status" value="1"/>
</dbReference>
<dbReference type="PRINTS" id="PR00418">
    <property type="entry name" value="TPI2FAMILY"/>
</dbReference>
<dbReference type="InterPro" id="IPR006171">
    <property type="entry name" value="TOPRIM_dom"/>
</dbReference>
<proteinExistence type="inferred from homology"/>
<name>A0AA36HXP0_9DINO</name>
<dbReference type="InterPro" id="IPR036890">
    <property type="entry name" value="HATPase_C_sf"/>
</dbReference>
<evidence type="ECO:0000256" key="5">
    <source>
        <dbReference type="ARBA" id="ARBA00022741"/>
    </source>
</evidence>
<evidence type="ECO:0000313" key="13">
    <source>
        <dbReference type="EMBL" id="CAJ1376690.1"/>
    </source>
</evidence>
<evidence type="ECO:0000256" key="11">
    <source>
        <dbReference type="SAM" id="MobiDB-lite"/>
    </source>
</evidence>
<dbReference type="Pfam" id="PF01751">
    <property type="entry name" value="Toprim"/>
    <property type="match status" value="1"/>
</dbReference>
<keyword evidence="6 10" id="KW-0067">ATP-binding</keyword>
<dbReference type="CDD" id="cd16930">
    <property type="entry name" value="HATPase_TopII-like"/>
    <property type="match status" value="1"/>
</dbReference>
<evidence type="ECO:0000256" key="9">
    <source>
        <dbReference type="ARBA" id="ARBA00023235"/>
    </source>
</evidence>
<dbReference type="FunFam" id="3.40.50.670:FF:000001">
    <property type="entry name" value="DNA topoisomerase 2"/>
    <property type="match status" value="1"/>
</dbReference>
<dbReference type="EC" id="5.6.2.2" evidence="10"/>
<dbReference type="FunFam" id="3.30.1490.30:FF:000001">
    <property type="entry name" value="DNA topoisomerase 2"/>
    <property type="match status" value="1"/>
</dbReference>
<dbReference type="Pfam" id="PF16898">
    <property type="entry name" value="TOPRIM_C"/>
    <property type="match status" value="1"/>
</dbReference>
<feature type="compositionally biased region" description="Polar residues" evidence="11">
    <location>
        <begin position="705"/>
        <end position="715"/>
    </location>
</feature>
<dbReference type="SUPFAM" id="SSF54211">
    <property type="entry name" value="Ribosomal protein S5 domain 2-like"/>
    <property type="match status" value="1"/>
</dbReference>
<evidence type="ECO:0000256" key="6">
    <source>
        <dbReference type="ARBA" id="ARBA00022840"/>
    </source>
</evidence>
<keyword evidence="5 10" id="KW-0547">Nucleotide-binding</keyword>
<keyword evidence="14" id="KW-1185">Reference proteome</keyword>
<dbReference type="GO" id="GO:0000712">
    <property type="term" value="P:resolution of meiotic recombination intermediates"/>
    <property type="evidence" value="ECO:0007669"/>
    <property type="project" value="TreeGrafter"/>
</dbReference>
<dbReference type="Gene3D" id="3.30.1490.30">
    <property type="match status" value="1"/>
</dbReference>
<dbReference type="GO" id="GO:0003677">
    <property type="term" value="F:DNA binding"/>
    <property type="evidence" value="ECO:0007669"/>
    <property type="project" value="UniProtKB-UniRule"/>
</dbReference>
<dbReference type="PANTHER" id="PTHR10169:SF38">
    <property type="entry name" value="DNA TOPOISOMERASE 2"/>
    <property type="match status" value="1"/>
</dbReference>
<dbReference type="GO" id="GO:0006265">
    <property type="term" value="P:DNA topological change"/>
    <property type="evidence" value="ECO:0007669"/>
    <property type="project" value="UniProtKB-UniRule"/>
</dbReference>
<dbReference type="SUPFAM" id="SSF55874">
    <property type="entry name" value="ATPase domain of HSP90 chaperone/DNA topoisomerase II/histidine kinase"/>
    <property type="match status" value="1"/>
</dbReference>
<dbReference type="EMBL" id="CAUJNA010000413">
    <property type="protein sequence ID" value="CAJ1376690.1"/>
    <property type="molecule type" value="Genomic_DNA"/>
</dbReference>
<comment type="catalytic activity">
    <reaction evidence="1 10">
        <text>ATP-dependent breakage, passage and rejoining of double-stranded DNA.</text>
        <dbReference type="EC" id="5.6.2.2"/>
    </reaction>
</comment>
<dbReference type="PANTHER" id="PTHR10169">
    <property type="entry name" value="DNA TOPOISOMERASE/GYRASE"/>
    <property type="match status" value="1"/>
</dbReference>
<dbReference type="InterPro" id="IPR001241">
    <property type="entry name" value="Topo_IIA"/>
</dbReference>
<keyword evidence="9 10" id="KW-0413">Isomerase</keyword>
<comment type="function">
    <text evidence="10">Control of topological states of DNA by transient breakage and subsequent rejoining of DNA strands. Topoisomerase II makes double-strand breaks.</text>
</comment>
<dbReference type="Pfam" id="PF00204">
    <property type="entry name" value="DNA_gyraseB"/>
    <property type="match status" value="1"/>
</dbReference>
<dbReference type="InterPro" id="IPR014721">
    <property type="entry name" value="Ribsml_uS5_D2-typ_fold_subgr"/>
</dbReference>
<comment type="subunit">
    <text evidence="10">Homodimer.</text>
</comment>
<dbReference type="SUPFAM" id="SSF56719">
    <property type="entry name" value="Type II DNA topoisomerase"/>
    <property type="match status" value="1"/>
</dbReference>
<dbReference type="FunFam" id="3.30.565.10:FF:000004">
    <property type="entry name" value="DNA topoisomerase 2"/>
    <property type="match status" value="1"/>
</dbReference>
<comment type="similarity">
    <text evidence="4 10">Belongs to the type II topoisomerase family.</text>
</comment>
<dbReference type="InterPro" id="IPR013759">
    <property type="entry name" value="Topo_IIA_B_C"/>
</dbReference>
<comment type="cofactor">
    <cofactor evidence="2">
        <name>Ca(2+)</name>
        <dbReference type="ChEBI" id="CHEBI:29108"/>
    </cofactor>
</comment>
<dbReference type="InterPro" id="IPR013760">
    <property type="entry name" value="Topo_IIA-like_dom_sf"/>
</dbReference>
<dbReference type="InterPro" id="IPR050634">
    <property type="entry name" value="DNA_Topoisomerase_II"/>
</dbReference>
<dbReference type="GO" id="GO:0005524">
    <property type="term" value="F:ATP binding"/>
    <property type="evidence" value="ECO:0007669"/>
    <property type="project" value="UniProtKB-UniRule"/>
</dbReference>
<dbReference type="InterPro" id="IPR013506">
    <property type="entry name" value="Topo_IIA_bsu_dom2"/>
</dbReference>
<dbReference type="GO" id="GO:0000819">
    <property type="term" value="P:sister chromatid segregation"/>
    <property type="evidence" value="ECO:0007669"/>
    <property type="project" value="TreeGrafter"/>
</dbReference>
<evidence type="ECO:0000313" key="14">
    <source>
        <dbReference type="Proteomes" id="UP001178507"/>
    </source>
</evidence>
<dbReference type="InterPro" id="IPR018522">
    <property type="entry name" value="TopoIIA_CS"/>
</dbReference>
<gene>
    <name evidence="13" type="ORF">EVOR1521_LOCUS5683</name>
</gene>
<evidence type="ECO:0000256" key="8">
    <source>
        <dbReference type="ARBA" id="ARBA00023125"/>
    </source>
</evidence>
<comment type="caution">
    <text evidence="13">The sequence shown here is derived from an EMBL/GenBank/DDBJ whole genome shotgun (WGS) entry which is preliminary data.</text>
</comment>
<dbReference type="GO" id="GO:0003918">
    <property type="term" value="F:DNA topoisomerase type II (double strand cut, ATP-hydrolyzing) activity"/>
    <property type="evidence" value="ECO:0007669"/>
    <property type="project" value="UniProtKB-UniRule"/>
</dbReference>
<dbReference type="Gene3D" id="3.30.565.10">
    <property type="entry name" value="Histidine kinase-like ATPase, C-terminal domain"/>
    <property type="match status" value="1"/>
</dbReference>
<dbReference type="Gene3D" id="3.40.50.670">
    <property type="match status" value="1"/>
</dbReference>
<evidence type="ECO:0000259" key="12">
    <source>
        <dbReference type="PROSITE" id="PS50880"/>
    </source>
</evidence>
<dbReference type="GO" id="GO:0005634">
    <property type="term" value="C:nucleus"/>
    <property type="evidence" value="ECO:0007669"/>
    <property type="project" value="TreeGrafter"/>
</dbReference>
<evidence type="ECO:0000256" key="3">
    <source>
        <dbReference type="ARBA" id="ARBA00001946"/>
    </source>
</evidence>
<accession>A0AA36HXP0</accession>
<dbReference type="PROSITE" id="PS50880">
    <property type="entry name" value="TOPRIM"/>
    <property type="match status" value="1"/>
</dbReference>
<evidence type="ECO:0000256" key="1">
    <source>
        <dbReference type="ARBA" id="ARBA00000185"/>
    </source>
</evidence>
<dbReference type="Proteomes" id="UP001178507">
    <property type="component" value="Unassembled WGS sequence"/>
</dbReference>
<dbReference type="FunFam" id="3.30.230.10:FF:000008">
    <property type="entry name" value="DNA topoisomerase 2"/>
    <property type="match status" value="1"/>
</dbReference>
<dbReference type="Gene3D" id="3.30.230.10">
    <property type="match status" value="1"/>
</dbReference>
<organism evidence="13 14">
    <name type="scientific">Effrenium voratum</name>
    <dbReference type="NCBI Taxonomy" id="2562239"/>
    <lineage>
        <taxon>Eukaryota</taxon>
        <taxon>Sar</taxon>
        <taxon>Alveolata</taxon>
        <taxon>Dinophyceae</taxon>
        <taxon>Suessiales</taxon>
        <taxon>Symbiodiniaceae</taxon>
        <taxon>Effrenium</taxon>
    </lineage>
</organism>
<evidence type="ECO:0000256" key="10">
    <source>
        <dbReference type="RuleBase" id="RU362094"/>
    </source>
</evidence>
<dbReference type="SMART" id="SM00433">
    <property type="entry name" value="TOP2c"/>
    <property type="match status" value="1"/>
</dbReference>
<dbReference type="InterPro" id="IPR003594">
    <property type="entry name" value="HATPase_dom"/>
</dbReference>
<protein>
    <recommendedName>
        <fullName evidence="10">DNA topoisomerase 2</fullName>
        <ecNumber evidence="10">5.6.2.2</ecNumber>
    </recommendedName>
</protein>
<comment type="cofactor">
    <cofactor evidence="3">
        <name>Mg(2+)</name>
        <dbReference type="ChEBI" id="CHEBI:18420"/>
    </cofactor>
</comment>
<dbReference type="Pfam" id="PF02518">
    <property type="entry name" value="HATPase_c"/>
    <property type="match status" value="1"/>
</dbReference>
<dbReference type="CDD" id="cd03365">
    <property type="entry name" value="TOPRIM_TopoIIA"/>
    <property type="match status" value="1"/>
</dbReference>
<dbReference type="InterPro" id="IPR034157">
    <property type="entry name" value="TOPRIM_TopoII"/>
</dbReference>